<evidence type="ECO:0000313" key="2">
    <source>
        <dbReference type="EMBL" id="MBD2185455.1"/>
    </source>
</evidence>
<dbReference type="EMBL" id="JACJPW010000122">
    <property type="protein sequence ID" value="MBD2185455.1"/>
    <property type="molecule type" value="Genomic_DNA"/>
</dbReference>
<accession>A0A926VK58</accession>
<protein>
    <submittedName>
        <fullName evidence="2">Uncharacterized protein</fullName>
    </submittedName>
</protein>
<reference evidence="2" key="2">
    <citation type="submission" date="2020-08" db="EMBL/GenBank/DDBJ databases">
        <authorList>
            <person name="Chen M."/>
            <person name="Teng W."/>
            <person name="Zhao L."/>
            <person name="Hu C."/>
            <person name="Zhou Y."/>
            <person name="Han B."/>
            <person name="Song L."/>
            <person name="Shu W."/>
        </authorList>
    </citation>
    <scope>NUCLEOTIDE SEQUENCE</scope>
    <source>
        <strain evidence="2">FACHB-1375</strain>
    </source>
</reference>
<comment type="caution">
    <text evidence="2">The sequence shown here is derived from an EMBL/GenBank/DDBJ whole genome shotgun (WGS) entry which is preliminary data.</text>
</comment>
<evidence type="ECO:0000313" key="3">
    <source>
        <dbReference type="Proteomes" id="UP000641646"/>
    </source>
</evidence>
<dbReference type="Proteomes" id="UP000641646">
    <property type="component" value="Unassembled WGS sequence"/>
</dbReference>
<evidence type="ECO:0000256" key="1">
    <source>
        <dbReference type="SAM" id="Coils"/>
    </source>
</evidence>
<name>A0A926VK58_9CYAN</name>
<dbReference type="AlphaFoldDB" id="A0A926VK58"/>
<keyword evidence="1" id="KW-0175">Coiled coil</keyword>
<proteinExistence type="predicted"/>
<organism evidence="2 3">
    <name type="scientific">Aerosakkonema funiforme FACHB-1375</name>
    <dbReference type="NCBI Taxonomy" id="2949571"/>
    <lineage>
        <taxon>Bacteria</taxon>
        <taxon>Bacillati</taxon>
        <taxon>Cyanobacteriota</taxon>
        <taxon>Cyanophyceae</taxon>
        <taxon>Oscillatoriophycideae</taxon>
        <taxon>Aerosakkonematales</taxon>
        <taxon>Aerosakkonemataceae</taxon>
        <taxon>Aerosakkonema</taxon>
    </lineage>
</organism>
<dbReference type="RefSeq" id="WP_190473785.1">
    <property type="nucleotide sequence ID" value="NZ_JACJPW010000122.1"/>
</dbReference>
<feature type="coiled-coil region" evidence="1">
    <location>
        <begin position="13"/>
        <end position="40"/>
    </location>
</feature>
<keyword evidence="3" id="KW-1185">Reference proteome</keyword>
<gene>
    <name evidence="2" type="ORF">H6G03_31030</name>
</gene>
<sequence length="131" mass="15487">MNIVFSKTGREIKAAIQKRCEQLQQRLEKRNQVLDEFLNDKQKVRSYLLRPSENYYSHGGSSNYLLYSQNDISSEQKQQIDQLCKRIFDIEQELQRLKLMTTHLADDQVFELGFNDLIAYGFEANLESEME</sequence>
<reference evidence="2" key="1">
    <citation type="journal article" date="2015" name="ISME J.">
        <title>Draft Genome Sequence of Streptomyces incarnatus NRRL8089, which Produces the Nucleoside Antibiotic Sinefungin.</title>
        <authorList>
            <person name="Oshima K."/>
            <person name="Hattori M."/>
            <person name="Shimizu H."/>
            <person name="Fukuda K."/>
            <person name="Nemoto M."/>
            <person name="Inagaki K."/>
            <person name="Tamura T."/>
        </authorList>
    </citation>
    <scope>NUCLEOTIDE SEQUENCE</scope>
    <source>
        <strain evidence="2">FACHB-1375</strain>
    </source>
</reference>